<evidence type="ECO:0000256" key="4">
    <source>
        <dbReference type="ARBA" id="ARBA00007739"/>
    </source>
</evidence>
<keyword evidence="14" id="KW-0378">Hydrolase</keyword>
<dbReference type="Proteomes" id="UP000009081">
    <property type="component" value="Plasmid megaplasmid"/>
</dbReference>
<accession>C5B4Q9</accession>
<dbReference type="InterPro" id="IPR001264">
    <property type="entry name" value="Glyco_trans_51"/>
</dbReference>
<geneLocation type="plasmid" evidence="30 31">
    <name>megaplasmid</name>
</geneLocation>
<evidence type="ECO:0000256" key="12">
    <source>
        <dbReference type="ARBA" id="ARBA00022679"/>
    </source>
</evidence>
<dbReference type="RefSeq" id="WP_012753892.1">
    <property type="nucleotide sequence ID" value="NC_012811.1"/>
</dbReference>
<dbReference type="CAZy" id="GT51">
    <property type="family name" value="Glycosyltransferase Family 51"/>
</dbReference>
<evidence type="ECO:0000256" key="22">
    <source>
        <dbReference type="ARBA" id="ARBA00023316"/>
    </source>
</evidence>
<dbReference type="FunFam" id="1.10.3810.10:FF:000003">
    <property type="entry name" value="Penicillin-binding protein 1a"/>
    <property type="match status" value="1"/>
</dbReference>
<dbReference type="InterPro" id="IPR031376">
    <property type="entry name" value="PCB_OB"/>
</dbReference>
<evidence type="ECO:0000256" key="1">
    <source>
        <dbReference type="ARBA" id="ARBA00004249"/>
    </source>
</evidence>
<evidence type="ECO:0000256" key="16">
    <source>
        <dbReference type="ARBA" id="ARBA00022968"/>
    </source>
</evidence>
<dbReference type="EC" id="3.4.16.4" evidence="5"/>
<keyword evidence="30" id="KW-0614">Plasmid</keyword>
<dbReference type="KEGG" id="mea:Mex_2p0594"/>
<keyword evidence="31" id="KW-1185">Reference proteome</keyword>
<dbReference type="PANTHER" id="PTHR32282:SF27">
    <property type="entry name" value="PENICILLIN-BINDING PROTEIN 1A"/>
    <property type="match status" value="1"/>
</dbReference>
<keyword evidence="8" id="KW-0997">Cell inner membrane</keyword>
<evidence type="ECO:0000256" key="25">
    <source>
        <dbReference type="ARBA" id="ARBA00049902"/>
    </source>
</evidence>
<comment type="catalytic activity">
    <reaction evidence="23">
        <text>Preferential cleavage: (Ac)2-L-Lys-D-Ala-|-D-Ala. Also transpeptidation of peptidyl-alanyl moieties that are N-acyl substituents of D-alanine.</text>
        <dbReference type="EC" id="3.4.16.4"/>
    </reaction>
</comment>
<dbReference type="InterPro" id="IPR036950">
    <property type="entry name" value="PBP_transglycosylase"/>
</dbReference>
<dbReference type="Gene3D" id="1.10.3810.10">
    <property type="entry name" value="Biosynthetic peptidoglycan transglycosylase-like"/>
    <property type="match status" value="1"/>
</dbReference>
<evidence type="ECO:0000259" key="28">
    <source>
        <dbReference type="Pfam" id="PF00912"/>
    </source>
</evidence>
<evidence type="ECO:0000256" key="20">
    <source>
        <dbReference type="ARBA" id="ARBA00023251"/>
    </source>
</evidence>
<comment type="similarity">
    <text evidence="4">In the N-terminal section; belongs to the glycosyltransferase 51 family.</text>
</comment>
<evidence type="ECO:0000256" key="13">
    <source>
        <dbReference type="ARBA" id="ARBA00022692"/>
    </source>
</evidence>
<comment type="similarity">
    <text evidence="3">In the C-terminal section; belongs to the transpeptidase family.</text>
</comment>
<feature type="domain" description="Penicillin-binding protein transpeptidase" evidence="27">
    <location>
        <begin position="413"/>
        <end position="687"/>
    </location>
</feature>
<keyword evidence="11" id="KW-0328">Glycosyltransferase</keyword>
<evidence type="ECO:0000313" key="31">
    <source>
        <dbReference type="Proteomes" id="UP000009081"/>
    </source>
</evidence>
<evidence type="ECO:0000313" key="30">
    <source>
        <dbReference type="EMBL" id="ACS43441.1"/>
    </source>
</evidence>
<keyword evidence="20" id="KW-0046">Antibiotic resistance</keyword>
<evidence type="ECO:0000259" key="27">
    <source>
        <dbReference type="Pfam" id="PF00905"/>
    </source>
</evidence>
<dbReference type="SUPFAM" id="SSF53955">
    <property type="entry name" value="Lysozyme-like"/>
    <property type="match status" value="1"/>
</dbReference>
<keyword evidence="10" id="KW-0645">Protease</keyword>
<dbReference type="GO" id="GO:0009252">
    <property type="term" value="P:peptidoglycan biosynthetic process"/>
    <property type="evidence" value="ECO:0007669"/>
    <property type="project" value="UniProtKB-UniPathway"/>
</dbReference>
<evidence type="ECO:0000256" key="19">
    <source>
        <dbReference type="ARBA" id="ARBA00023136"/>
    </source>
</evidence>
<keyword evidence="9" id="KW-0121">Carboxypeptidase</keyword>
<dbReference type="GO" id="GO:0008658">
    <property type="term" value="F:penicillin binding"/>
    <property type="evidence" value="ECO:0007669"/>
    <property type="project" value="InterPro"/>
</dbReference>
<keyword evidence="19" id="KW-0472">Membrane</keyword>
<comment type="pathway">
    <text evidence="26">Glycan biosynthesis.</text>
</comment>
<keyword evidence="16" id="KW-0735">Signal-anchor</keyword>
<evidence type="ECO:0000256" key="8">
    <source>
        <dbReference type="ARBA" id="ARBA00022519"/>
    </source>
</evidence>
<dbReference type="GO" id="GO:0005886">
    <property type="term" value="C:plasma membrane"/>
    <property type="evidence" value="ECO:0007669"/>
    <property type="project" value="UniProtKB-SubCell"/>
</dbReference>
<keyword evidence="13" id="KW-0812">Transmembrane</keyword>
<dbReference type="Gene3D" id="3.40.710.10">
    <property type="entry name" value="DD-peptidase/beta-lactamase superfamily"/>
    <property type="match status" value="2"/>
</dbReference>
<evidence type="ECO:0000256" key="3">
    <source>
        <dbReference type="ARBA" id="ARBA00007090"/>
    </source>
</evidence>
<evidence type="ECO:0000256" key="7">
    <source>
        <dbReference type="ARBA" id="ARBA00022475"/>
    </source>
</evidence>
<proteinExistence type="inferred from homology"/>
<dbReference type="InterPro" id="IPR023346">
    <property type="entry name" value="Lysozyme-like_dom_sf"/>
</dbReference>
<protein>
    <recommendedName>
        <fullName evidence="6">Penicillin-binding protein 1A</fullName>
        <ecNumber evidence="24">2.4.99.28</ecNumber>
        <ecNumber evidence="5">3.4.16.4</ecNumber>
    </recommendedName>
</protein>
<evidence type="ECO:0000256" key="23">
    <source>
        <dbReference type="ARBA" id="ARBA00034000"/>
    </source>
</evidence>
<dbReference type="GO" id="GO:0009002">
    <property type="term" value="F:serine-type D-Ala-D-Ala carboxypeptidase activity"/>
    <property type="evidence" value="ECO:0007669"/>
    <property type="project" value="UniProtKB-EC"/>
</dbReference>
<sequence>MKLVRLAAAGVLAGTAAMGVVGAGLALALARQELPSLPDHGALRTYVPALASEIRASDGSLVARVADENRKFVPVASIPPLVAAAFLSAEDRNFRRHHGVDVSALVRAAMVKARGGPRQIGGSTITQQVVKNLLVGDERTLRRKIREAVVALRIERDLGKDRILEIYLNEVYLGSGAYGVAAAAESYFGKPLDRLDAGEAALLAGLPKAPTAADPRRHPARAKERRDYVLRRMAEDGVIDAAAARAFAARPVTVVRRAPAEDVRYGWFAAAARRSLSERLGPAVVGRGGLEVRTTLDPYLQDAAEEVLRRNLVLIDRRGGWRGPEERIRPPFVASAVPEEPPGAAPWRAGVVLDAGRSARILLRDGRTVELAPEGFAWTGRRAAAAFLAPGDVVLIDAGPKPSLQQMPDVEGGMAVLDPRSGNVLAVVGGWSRARSEFDRATQAKRQPGSSFKTFVYLSAVSIGFDGSSPVLDVPIAIDQGPGRSWWRPSSESREAGMGLIPMRRALELSRNMASARLLNEVGLPAVETMLRRLGFDLPSPMPMSAALGTVETTPLAMAAGYAAIANGGTAVRPRFVASVASSGREVAPPEAWGGPGARVVDPVDAAIVADELQGVVLRGTARGAFAGFPDPVGGKTGTTNENKDAWFVAVAPNFVVATWIGRDDARPLPPGASGGHTAAPVAREFLDAVRPRLRPEPFPVPEGARIAVVDPNTGLPSKRGIEAVVRASAIPSEE</sequence>
<dbReference type="UniPathway" id="UPA00219"/>
<dbReference type="InterPro" id="IPR012338">
    <property type="entry name" value="Beta-lactam/transpept-like"/>
</dbReference>
<dbReference type="HOGENOM" id="CLU_006354_2_4_5"/>
<dbReference type="AlphaFoldDB" id="C5B4Q9"/>
<dbReference type="InterPro" id="IPR001460">
    <property type="entry name" value="PCN-bd_Tpept"/>
</dbReference>
<dbReference type="GO" id="GO:0071555">
    <property type="term" value="P:cell wall organization"/>
    <property type="evidence" value="ECO:0007669"/>
    <property type="project" value="UniProtKB-KW"/>
</dbReference>
<dbReference type="GO" id="GO:0046677">
    <property type="term" value="P:response to antibiotic"/>
    <property type="evidence" value="ECO:0007669"/>
    <property type="project" value="UniProtKB-KW"/>
</dbReference>
<evidence type="ECO:0000256" key="18">
    <source>
        <dbReference type="ARBA" id="ARBA00022989"/>
    </source>
</evidence>
<dbReference type="Pfam" id="PF17092">
    <property type="entry name" value="PCB_OB"/>
    <property type="match status" value="1"/>
</dbReference>
<evidence type="ECO:0000256" key="15">
    <source>
        <dbReference type="ARBA" id="ARBA00022960"/>
    </source>
</evidence>
<dbReference type="SUPFAM" id="SSF56601">
    <property type="entry name" value="beta-lactamase/transpeptidase-like"/>
    <property type="match status" value="1"/>
</dbReference>
<comment type="catalytic activity">
    <reaction evidence="25">
        <text>[GlcNAc-(1-&gt;4)-Mur2Ac(oyl-L-Ala-gamma-D-Glu-L-Lys-D-Ala-D-Ala)](n)-di-trans,octa-cis-undecaprenyl diphosphate + beta-D-GlcNAc-(1-&gt;4)-Mur2Ac(oyl-L-Ala-gamma-D-Glu-L-Lys-D-Ala-D-Ala)-di-trans,octa-cis-undecaprenyl diphosphate = [GlcNAc-(1-&gt;4)-Mur2Ac(oyl-L-Ala-gamma-D-Glu-L-Lys-D-Ala-D-Ala)](n+1)-di-trans,octa-cis-undecaprenyl diphosphate + di-trans,octa-cis-undecaprenyl diphosphate + H(+)</text>
        <dbReference type="Rhea" id="RHEA:23708"/>
        <dbReference type="Rhea" id="RHEA-COMP:9602"/>
        <dbReference type="Rhea" id="RHEA-COMP:9603"/>
        <dbReference type="ChEBI" id="CHEBI:15378"/>
        <dbReference type="ChEBI" id="CHEBI:58405"/>
        <dbReference type="ChEBI" id="CHEBI:60033"/>
        <dbReference type="ChEBI" id="CHEBI:78435"/>
        <dbReference type="EC" id="2.4.99.28"/>
    </reaction>
</comment>
<dbReference type="GO" id="GO:0008955">
    <property type="term" value="F:peptidoglycan glycosyltransferase activity"/>
    <property type="evidence" value="ECO:0007669"/>
    <property type="project" value="UniProtKB-EC"/>
</dbReference>
<evidence type="ECO:0000256" key="9">
    <source>
        <dbReference type="ARBA" id="ARBA00022645"/>
    </source>
</evidence>
<evidence type="ECO:0000256" key="21">
    <source>
        <dbReference type="ARBA" id="ARBA00023268"/>
    </source>
</evidence>
<evidence type="ECO:0000256" key="26">
    <source>
        <dbReference type="ARBA" id="ARBA00060592"/>
    </source>
</evidence>
<comment type="pathway">
    <text evidence="2">Cell wall biogenesis; peptidoglycan biosynthesis.</text>
</comment>
<evidence type="ECO:0000256" key="17">
    <source>
        <dbReference type="ARBA" id="ARBA00022984"/>
    </source>
</evidence>
<reference evidence="30 31" key="1">
    <citation type="journal article" date="2009" name="PLoS ONE">
        <title>Methylobacterium genome sequences: a reference blueprint to investigate microbial metabolism of C1 compounds from natural and industrial sources.</title>
        <authorList>
            <person name="Vuilleumier S."/>
            <person name="Chistoserdova L."/>
            <person name="Lee M.-C."/>
            <person name="Bringel F."/>
            <person name="Lajus A."/>
            <person name="Zhou Y."/>
            <person name="Gourion B."/>
            <person name="Barbe V."/>
            <person name="Chang J."/>
            <person name="Cruveiller S."/>
            <person name="Dossat C."/>
            <person name="Gillett W."/>
            <person name="Gruffaz C."/>
            <person name="Haugen E."/>
            <person name="Hourcade E."/>
            <person name="Levy R."/>
            <person name="Mangenot S."/>
            <person name="Muller E."/>
            <person name="Nadalig T."/>
            <person name="Pagni M."/>
            <person name="Penny C."/>
            <person name="Peyraud R."/>
            <person name="Robinson D.G."/>
            <person name="Roche D."/>
            <person name="Rouy Z."/>
            <person name="Saenampechek C."/>
            <person name="Salvignol G."/>
            <person name="Vallenet D."/>
            <person name="Wu Z."/>
            <person name="Marx C.J."/>
            <person name="Vorholt J.A."/>
            <person name="Olson M.V."/>
            <person name="Kaul R."/>
            <person name="Weissenbach J."/>
            <person name="Medigue C."/>
            <person name="Lidstrom M.E."/>
        </authorList>
    </citation>
    <scope>NUCLEOTIDE SEQUENCE [LARGE SCALE GENOMIC DNA]</scope>
    <source>
        <strain evidence="31">ATCC 14718 / DSM 1338 / JCM 2805 / NCIMB 9133 / AM1</strain>
    </source>
</reference>
<keyword evidence="17" id="KW-0573">Peptidoglycan synthesis</keyword>
<name>C5B4Q9_METEA</name>
<organism evidence="30 31">
    <name type="scientific">Methylorubrum extorquens (strain ATCC 14718 / DSM 1338 / JCM 2805 / NCIMB 9133 / AM1)</name>
    <name type="common">Methylobacterium extorquens</name>
    <dbReference type="NCBI Taxonomy" id="272630"/>
    <lineage>
        <taxon>Bacteria</taxon>
        <taxon>Pseudomonadati</taxon>
        <taxon>Pseudomonadota</taxon>
        <taxon>Alphaproteobacteria</taxon>
        <taxon>Hyphomicrobiales</taxon>
        <taxon>Methylobacteriaceae</taxon>
        <taxon>Methylorubrum</taxon>
    </lineage>
</organism>
<dbReference type="EC" id="2.4.99.28" evidence="24"/>
<dbReference type="GO" id="GO:0006508">
    <property type="term" value="P:proteolysis"/>
    <property type="evidence" value="ECO:0007669"/>
    <property type="project" value="UniProtKB-KW"/>
</dbReference>
<keyword evidence="15" id="KW-0133">Cell shape</keyword>
<dbReference type="Pfam" id="PF00905">
    <property type="entry name" value="Transpeptidase"/>
    <property type="match status" value="1"/>
</dbReference>
<keyword evidence="21" id="KW-0511">Multifunctional enzyme</keyword>
<evidence type="ECO:0000256" key="10">
    <source>
        <dbReference type="ARBA" id="ARBA00022670"/>
    </source>
</evidence>
<keyword evidence="18" id="KW-1133">Transmembrane helix</keyword>
<keyword evidence="7" id="KW-1003">Cell membrane</keyword>
<keyword evidence="12" id="KW-0808">Transferase</keyword>
<comment type="subcellular location">
    <subcellularLocation>
        <location evidence="1">Cell inner membrane</location>
        <topology evidence="1">Single-pass type II membrane protein</topology>
    </subcellularLocation>
</comment>
<dbReference type="Pfam" id="PF00912">
    <property type="entry name" value="Transgly"/>
    <property type="match status" value="1"/>
</dbReference>
<dbReference type="GO" id="GO:0008360">
    <property type="term" value="P:regulation of cell shape"/>
    <property type="evidence" value="ECO:0007669"/>
    <property type="project" value="UniProtKB-KW"/>
</dbReference>
<evidence type="ECO:0000259" key="29">
    <source>
        <dbReference type="Pfam" id="PF17092"/>
    </source>
</evidence>
<dbReference type="PANTHER" id="PTHR32282">
    <property type="entry name" value="BINDING PROTEIN TRANSPEPTIDASE, PUTATIVE-RELATED"/>
    <property type="match status" value="1"/>
</dbReference>
<feature type="domain" description="Glycosyl transferase family 51" evidence="28">
    <location>
        <begin position="59"/>
        <end position="233"/>
    </location>
</feature>
<gene>
    <name evidence="30" type="ordered locus">MexAM1_META2p0594</name>
</gene>
<evidence type="ECO:0000256" key="11">
    <source>
        <dbReference type="ARBA" id="ARBA00022676"/>
    </source>
</evidence>
<evidence type="ECO:0000256" key="5">
    <source>
        <dbReference type="ARBA" id="ARBA00012448"/>
    </source>
</evidence>
<keyword evidence="22" id="KW-0961">Cell wall biogenesis/degradation</keyword>
<dbReference type="GO" id="GO:0030288">
    <property type="term" value="C:outer membrane-bounded periplasmic space"/>
    <property type="evidence" value="ECO:0007669"/>
    <property type="project" value="TreeGrafter"/>
</dbReference>
<evidence type="ECO:0000256" key="24">
    <source>
        <dbReference type="ARBA" id="ARBA00044770"/>
    </source>
</evidence>
<dbReference type="EMBL" id="CP001511">
    <property type="protein sequence ID" value="ACS43441.1"/>
    <property type="molecule type" value="Genomic_DNA"/>
</dbReference>
<evidence type="ECO:0000256" key="14">
    <source>
        <dbReference type="ARBA" id="ARBA00022801"/>
    </source>
</evidence>
<evidence type="ECO:0000256" key="2">
    <source>
        <dbReference type="ARBA" id="ARBA00004752"/>
    </source>
</evidence>
<evidence type="ECO:0000256" key="6">
    <source>
        <dbReference type="ARBA" id="ARBA00018638"/>
    </source>
</evidence>
<feature type="domain" description="Penicillin-binding protein OB-like" evidence="29">
    <location>
        <begin position="321"/>
        <end position="410"/>
    </location>
</feature>
<dbReference type="OrthoDB" id="9766909at2"/>
<dbReference type="InterPro" id="IPR050396">
    <property type="entry name" value="Glycosyltr_51/Transpeptidase"/>
</dbReference>